<dbReference type="EMBL" id="CP049274">
    <property type="protein sequence ID" value="QPH83706.1"/>
    <property type="molecule type" value="Genomic_DNA"/>
</dbReference>
<dbReference type="AlphaFoldDB" id="A0A7S9NDK7"/>
<dbReference type="Proteomes" id="UP000594630">
    <property type="component" value="Chromosome"/>
</dbReference>
<gene>
    <name evidence="1" type="ORF">CVT06_00750</name>
</gene>
<evidence type="ECO:0000313" key="2">
    <source>
        <dbReference type="Proteomes" id="UP000594630"/>
    </source>
</evidence>
<accession>A0A7S9NDK7</accession>
<proteinExistence type="predicted"/>
<reference evidence="1 2" key="1">
    <citation type="journal article" date="2018" name="Emerg. Microbes Infect.">
        <title>Genomic analysis of oral Campylobacter concisus strains identified a potential bacterial molecular marker associated with active Crohn's disease.</title>
        <authorList>
            <person name="Liu F."/>
            <person name="Ma R."/>
            <person name="Tay C.Y.A."/>
            <person name="Octavia S."/>
            <person name="Lan R."/>
            <person name="Chung H.K.L."/>
            <person name="Riordan S.M."/>
            <person name="Grimm M.C."/>
            <person name="Leong R.W."/>
            <person name="Tanaka M.M."/>
            <person name="Connor S."/>
            <person name="Zhang L."/>
        </authorList>
    </citation>
    <scope>NUCLEOTIDE SEQUENCE [LARGE SCALE GENOMIC DNA]</scope>
    <source>
        <strain evidence="1 2">P10CDO-S2</strain>
    </source>
</reference>
<protein>
    <submittedName>
        <fullName evidence="1">Uncharacterized protein</fullName>
    </submittedName>
</protein>
<dbReference type="RefSeq" id="WP_196380757.1">
    <property type="nucleotide sequence ID" value="NZ_CP049274.1"/>
</dbReference>
<evidence type="ECO:0000313" key="1">
    <source>
        <dbReference type="EMBL" id="QPH83706.1"/>
    </source>
</evidence>
<name>A0A7S9NDK7_9BACT</name>
<organism evidence="1 2">
    <name type="scientific">Campylobacter concisus</name>
    <dbReference type="NCBI Taxonomy" id="199"/>
    <lineage>
        <taxon>Bacteria</taxon>
        <taxon>Pseudomonadati</taxon>
        <taxon>Campylobacterota</taxon>
        <taxon>Epsilonproteobacteria</taxon>
        <taxon>Campylobacterales</taxon>
        <taxon>Campylobacteraceae</taxon>
        <taxon>Campylobacter</taxon>
    </lineage>
</organism>
<sequence length="72" mass="8417">MVARVVCLFMCGCLKMKKFVASALRARNFIVLAGIDIARQNEEVLVENEQTLNFIQVDYRTFDFYQEMAYKI</sequence>